<evidence type="ECO:0000256" key="2">
    <source>
        <dbReference type="ARBA" id="ARBA00022670"/>
    </source>
</evidence>
<dbReference type="Pfam" id="PF11818">
    <property type="entry name" value="DUF3340"/>
    <property type="match status" value="1"/>
</dbReference>
<dbReference type="Pfam" id="PF03572">
    <property type="entry name" value="Peptidase_S41"/>
    <property type="match status" value="1"/>
</dbReference>
<evidence type="ECO:0000313" key="8">
    <source>
        <dbReference type="EMBL" id="OPB77685.1"/>
    </source>
</evidence>
<dbReference type="InterPro" id="IPR036034">
    <property type="entry name" value="PDZ_sf"/>
</dbReference>
<dbReference type="InterPro" id="IPR004447">
    <property type="entry name" value="Peptidase_S41A"/>
</dbReference>
<dbReference type="Pfam" id="PF17804">
    <property type="entry name" value="TSP_NTD"/>
    <property type="match status" value="1"/>
</dbReference>
<protein>
    <submittedName>
        <fullName evidence="8">Tail-specific protease</fullName>
    </submittedName>
</protein>
<dbReference type="InterPro" id="IPR005151">
    <property type="entry name" value="Tail-specific_protease"/>
</dbReference>
<dbReference type="SMART" id="SM00245">
    <property type="entry name" value="TSPc"/>
    <property type="match status" value="1"/>
</dbReference>
<name>A0AAJ3NDI0_9FLAO</name>
<evidence type="ECO:0000256" key="3">
    <source>
        <dbReference type="ARBA" id="ARBA00022801"/>
    </source>
</evidence>
<dbReference type="GO" id="GO:0007165">
    <property type="term" value="P:signal transduction"/>
    <property type="evidence" value="ECO:0007669"/>
    <property type="project" value="TreeGrafter"/>
</dbReference>
<dbReference type="CDD" id="cd06782">
    <property type="entry name" value="cpPDZ_CPP-like"/>
    <property type="match status" value="1"/>
</dbReference>
<reference evidence="8 11" key="1">
    <citation type="submission" date="2016-06" db="EMBL/GenBank/DDBJ databases">
        <authorList>
            <person name="Nicholson A.C."/>
        </authorList>
    </citation>
    <scope>NUCLEOTIDE SEQUENCE [LARGE SCALE GENOMIC DNA]</scope>
    <source>
        <strain evidence="8 11">G4123</strain>
    </source>
</reference>
<dbReference type="RefSeq" id="WP_059322877.1">
    <property type="nucleotide sequence ID" value="NZ_CP016377.1"/>
</dbReference>
<evidence type="ECO:0000256" key="6">
    <source>
        <dbReference type="SAM" id="SignalP"/>
    </source>
</evidence>
<dbReference type="PANTHER" id="PTHR32060">
    <property type="entry name" value="TAIL-SPECIFIC PROTEASE"/>
    <property type="match status" value="1"/>
</dbReference>
<dbReference type="Gene3D" id="2.30.42.10">
    <property type="match status" value="1"/>
</dbReference>
<dbReference type="InterPro" id="IPR040573">
    <property type="entry name" value="TSP_N"/>
</dbReference>
<dbReference type="InterPro" id="IPR029045">
    <property type="entry name" value="ClpP/crotonase-like_dom_sf"/>
</dbReference>
<dbReference type="EMBL" id="MAIC01000012">
    <property type="protein sequence ID" value="OPB77685.1"/>
    <property type="molecule type" value="Genomic_DNA"/>
</dbReference>
<reference evidence="9 10" key="2">
    <citation type="submission" date="2016-07" db="EMBL/GenBank/DDBJ databases">
        <title>Revisiting the Taxonomy of the Elizabethkingia Genus based on Whole-Genome Sequencing, Optical Mapping, and MALDI-TOF.</title>
        <authorList>
            <person name="Nicholson A.C."/>
        </authorList>
    </citation>
    <scope>NUCLEOTIDE SEQUENCE [LARGE SCALE GENOMIC DNA]</scope>
    <source>
        <strain evidence="9 10">C1558</strain>
    </source>
</reference>
<evidence type="ECO:0000259" key="7">
    <source>
        <dbReference type="PROSITE" id="PS50106"/>
    </source>
</evidence>
<evidence type="ECO:0000313" key="11">
    <source>
        <dbReference type="Proteomes" id="UP000190816"/>
    </source>
</evidence>
<dbReference type="GO" id="GO:0004175">
    <property type="term" value="F:endopeptidase activity"/>
    <property type="evidence" value="ECO:0007669"/>
    <property type="project" value="TreeGrafter"/>
</dbReference>
<dbReference type="NCBIfam" id="TIGR00225">
    <property type="entry name" value="prc"/>
    <property type="match status" value="1"/>
</dbReference>
<evidence type="ECO:0000256" key="4">
    <source>
        <dbReference type="ARBA" id="ARBA00022825"/>
    </source>
</evidence>
<organism evidence="8 11">
    <name type="scientific">Elizabethkingia ursingii</name>
    <dbReference type="NCBI Taxonomy" id="1756150"/>
    <lineage>
        <taxon>Bacteria</taxon>
        <taxon>Pseudomonadati</taxon>
        <taxon>Bacteroidota</taxon>
        <taxon>Flavobacteriia</taxon>
        <taxon>Flavobacteriales</taxon>
        <taxon>Weeksellaceae</taxon>
        <taxon>Elizabethkingia</taxon>
    </lineage>
</organism>
<keyword evidence="10" id="KW-1185">Reference proteome</keyword>
<dbReference type="AlphaFoldDB" id="A0AAJ3NDI0"/>
<sequence length="707" mass="81101">MFKKFFGFNKLLLLSSLGTLIFCFNSPQNDDEKMQTVMVSVSNTLSYLSYNAKPINDAYSQDVYKEYFEKLDPSKKYFLQSDMDEFAKYKTKLDDYLKTGDITFFKLTNDRYLQRLTDMEKMSQDIFAKPINLDEDEEIIMEPKLKKNPANQKEMYAEWKKFIKYNILQEMQTLNEKEESQKKKKDSAIAKKQKDTIKYEPLTLEQKKVKATGEIKDLVSSMFNRIKKRKRMDWFSSYMNSYTEVFDPHTNYFSPKDKEDFDANFSGKIIGIGAQISEKKGRLFIGPLVIGAPAWKSKQVSEGDEVLKVKSDPKKEAVNVVGMLVDEAVRLIRGAKGSEVTLTLRKKDGSVKEVKLIREEVEMEDTFAKSIVVNSPNGKKYGFIYLPSFNADFNDSKGRNASTDVKNEITKLKAQNVEGIILDLRNNGGGSLTEVVDIMGLFMNSGPVVQVRSQDGKIQVLKNKNNSPVWTGPLVLMQNELSASASEILTGAIQDYGRGVILGAPHSFGKGTVQTFVSLNRFLNTNDDYGDLKLTIQKFYRISGNSTQLEGVKSDVVMDDYFTYDEIGEKYDEHALPWDQIKSSDYKPLNTIDMAGIVKRSTERIKANKPYQLLVESAKWRQALGKEETVTLNQTKFFELMKKRKEELKKFESLTKYDNGLQFTQYQSEIERMKKDEAFSAKSKNWIKNLKRDLYLQEAMNVISEIK</sequence>
<dbReference type="InterPro" id="IPR020992">
    <property type="entry name" value="Tail_Prtase_C"/>
</dbReference>
<dbReference type="PANTHER" id="PTHR32060:SF22">
    <property type="entry name" value="CARBOXYL-TERMINAL-PROCESSING PEPTIDASE 3, CHLOROPLASTIC"/>
    <property type="match status" value="1"/>
</dbReference>
<comment type="caution">
    <text evidence="8">The sequence shown here is derived from an EMBL/GenBank/DDBJ whole genome shotgun (WGS) entry which is preliminary data.</text>
</comment>
<dbReference type="GO" id="GO:0008236">
    <property type="term" value="F:serine-type peptidase activity"/>
    <property type="evidence" value="ECO:0007669"/>
    <property type="project" value="UniProtKB-KW"/>
</dbReference>
<dbReference type="Proteomes" id="UP000190016">
    <property type="component" value="Unassembled WGS sequence"/>
</dbReference>
<dbReference type="InterPro" id="IPR001478">
    <property type="entry name" value="PDZ"/>
</dbReference>
<dbReference type="SMART" id="SM00228">
    <property type="entry name" value="PDZ"/>
    <property type="match status" value="1"/>
</dbReference>
<keyword evidence="3 5" id="KW-0378">Hydrolase</keyword>
<feature type="domain" description="PDZ" evidence="7">
    <location>
        <begin position="266"/>
        <end position="347"/>
    </location>
</feature>
<dbReference type="EMBL" id="MBDS01000018">
    <property type="protein sequence ID" value="OPB86115.1"/>
    <property type="molecule type" value="Genomic_DNA"/>
</dbReference>
<comment type="similarity">
    <text evidence="1 5">Belongs to the peptidase S41A family.</text>
</comment>
<evidence type="ECO:0000256" key="5">
    <source>
        <dbReference type="RuleBase" id="RU004404"/>
    </source>
</evidence>
<dbReference type="Gene3D" id="3.30.750.44">
    <property type="match status" value="1"/>
</dbReference>
<keyword evidence="6" id="KW-0732">Signal</keyword>
<dbReference type="Gene3D" id="3.90.226.10">
    <property type="entry name" value="2-enoyl-CoA Hydratase, Chain A, domain 1"/>
    <property type="match status" value="1"/>
</dbReference>
<keyword evidence="4 5" id="KW-0720">Serine protease</keyword>
<dbReference type="CDD" id="cd07560">
    <property type="entry name" value="Peptidase_S41_CPP"/>
    <property type="match status" value="1"/>
</dbReference>
<gene>
    <name evidence="8" type="ORF">BAY32_01885</name>
    <name evidence="9" type="ORF">BB021_13835</name>
</gene>
<evidence type="ECO:0000313" key="9">
    <source>
        <dbReference type="EMBL" id="OPB86115.1"/>
    </source>
</evidence>
<dbReference type="Proteomes" id="UP000190816">
    <property type="component" value="Unassembled WGS sequence"/>
</dbReference>
<evidence type="ECO:0000313" key="10">
    <source>
        <dbReference type="Proteomes" id="UP000190016"/>
    </source>
</evidence>
<dbReference type="PROSITE" id="PS50106">
    <property type="entry name" value="PDZ"/>
    <property type="match status" value="1"/>
</dbReference>
<keyword evidence="2 5" id="KW-0645">Protease</keyword>
<dbReference type="SUPFAM" id="SSF50156">
    <property type="entry name" value="PDZ domain-like"/>
    <property type="match status" value="1"/>
</dbReference>
<dbReference type="GO" id="GO:0030288">
    <property type="term" value="C:outer membrane-bounded periplasmic space"/>
    <property type="evidence" value="ECO:0007669"/>
    <property type="project" value="TreeGrafter"/>
</dbReference>
<dbReference type="SUPFAM" id="SSF52096">
    <property type="entry name" value="ClpP/crotonase"/>
    <property type="match status" value="1"/>
</dbReference>
<feature type="signal peptide" evidence="6">
    <location>
        <begin position="1"/>
        <end position="29"/>
    </location>
</feature>
<dbReference type="KEGG" id="ego:BBD34_09430"/>
<evidence type="ECO:0000256" key="1">
    <source>
        <dbReference type="ARBA" id="ARBA00009179"/>
    </source>
</evidence>
<feature type="chain" id="PRO_5042619850" evidence="6">
    <location>
        <begin position="30"/>
        <end position="707"/>
    </location>
</feature>
<proteinExistence type="inferred from homology"/>
<dbReference type="GO" id="GO:0006508">
    <property type="term" value="P:proteolysis"/>
    <property type="evidence" value="ECO:0007669"/>
    <property type="project" value="UniProtKB-KW"/>
</dbReference>
<accession>A0AAJ3NDI0</accession>